<evidence type="ECO:0008006" key="5">
    <source>
        <dbReference type="Google" id="ProtNLM"/>
    </source>
</evidence>
<dbReference type="RefSeq" id="WP_062419666.1">
    <property type="nucleotide sequence ID" value="NZ_BBXZ01000175.1"/>
</dbReference>
<protein>
    <recommendedName>
        <fullName evidence="5">Zinc ribbon domain-containing protein</fullName>
    </recommendedName>
</protein>
<feature type="transmembrane region" description="Helical" evidence="1">
    <location>
        <begin position="93"/>
        <end position="126"/>
    </location>
</feature>
<dbReference type="EMBL" id="LGCM01000035">
    <property type="protein sequence ID" value="KPL81804.1"/>
    <property type="molecule type" value="Genomic_DNA"/>
</dbReference>
<dbReference type="AlphaFoldDB" id="A0A0M9U346"/>
<accession>A0A0M9U346</accession>
<gene>
    <name evidence="3" type="ORF">ADN01_09445</name>
    <name evidence="2" type="ORF">LSAC_03285</name>
</gene>
<organism evidence="2">
    <name type="scientific">Levilinea saccharolytica</name>
    <dbReference type="NCBI Taxonomy" id="229921"/>
    <lineage>
        <taxon>Bacteria</taxon>
        <taxon>Bacillati</taxon>
        <taxon>Chloroflexota</taxon>
        <taxon>Anaerolineae</taxon>
        <taxon>Anaerolineales</taxon>
        <taxon>Anaerolineaceae</taxon>
        <taxon>Levilinea</taxon>
    </lineage>
</organism>
<evidence type="ECO:0000313" key="2">
    <source>
        <dbReference type="EMBL" id="GAP19383.1"/>
    </source>
</evidence>
<reference evidence="2" key="1">
    <citation type="journal article" date="2015" name="Genome Announc.">
        <title>Draft Genome Sequences of Anaerolinea thermolimosa IMO-1, Bellilinea caldifistulae GOMI-1, Leptolinea tardivitalis YMTK-2, Levilinea saccharolytica KIBI-1, Longilinea arvoryzae KOME-1, Previously Described as Members of the Class Anaerolineae (Chloroflexi).</title>
        <authorList>
            <person name="Matsuura N."/>
            <person name="Tourlousse M.D."/>
            <person name="Ohashi A."/>
            <person name="Hugenholtz P."/>
            <person name="Sekiguchi Y."/>
        </authorList>
    </citation>
    <scope>NUCLEOTIDE SEQUENCE</scope>
    <source>
        <strain evidence="2">KIBI-1</strain>
    </source>
</reference>
<keyword evidence="1" id="KW-0472">Membrane</keyword>
<sequence>MSKTVRWILISVGAVAVLALLAALAFGMGTRWQRMSSFSGPTWGHPMMDRDWGRPGFDGPRDFDRPGFDGPRDFGRGRMYDNYGRSMMNSRMGAWGMLGGGLFMLGRLVIPLALLGLAAWGVVALVRRGRQPAAVPAPVESVSTAVCGQCSKPVQEGWSHCPYCGNSL</sequence>
<name>A0A0M9U346_9CHLR</name>
<evidence type="ECO:0000313" key="4">
    <source>
        <dbReference type="Proteomes" id="UP000050501"/>
    </source>
</evidence>
<reference evidence="3 4" key="2">
    <citation type="submission" date="2015-07" db="EMBL/GenBank/DDBJ databases">
        <title>Genome sequence of Levilinea saccharolytica DSM 16555.</title>
        <authorList>
            <person name="Hemp J."/>
            <person name="Ward L.M."/>
            <person name="Pace L.A."/>
            <person name="Fischer W.W."/>
        </authorList>
    </citation>
    <scope>NUCLEOTIDE SEQUENCE [LARGE SCALE GENOMIC DNA]</scope>
    <source>
        <strain evidence="3 4">KIBI-1</strain>
    </source>
</reference>
<proteinExistence type="predicted"/>
<keyword evidence="1" id="KW-0812">Transmembrane</keyword>
<dbReference type="EMBL" id="DF967975">
    <property type="protein sequence ID" value="GAP19383.1"/>
    <property type="molecule type" value="Genomic_DNA"/>
</dbReference>
<evidence type="ECO:0000313" key="3">
    <source>
        <dbReference type="EMBL" id="KPL81804.1"/>
    </source>
</evidence>
<evidence type="ECO:0000256" key="1">
    <source>
        <dbReference type="SAM" id="Phobius"/>
    </source>
</evidence>
<keyword evidence="1" id="KW-1133">Transmembrane helix</keyword>
<dbReference type="Proteomes" id="UP000050501">
    <property type="component" value="Unassembled WGS sequence"/>
</dbReference>
<keyword evidence="4" id="KW-1185">Reference proteome</keyword>